<feature type="domain" description="Coenzyme PQQ synthesis protein F-like C-terminal lobe" evidence="12">
    <location>
        <begin position="731"/>
        <end position="827"/>
    </location>
</feature>
<reference evidence="14" key="3">
    <citation type="submission" date="2020-12" db="UniProtKB">
        <authorList>
            <consortium name="EnsemblPlants"/>
        </authorList>
    </citation>
    <scope>IDENTIFICATION</scope>
</reference>
<dbReference type="SUPFAM" id="SSF63411">
    <property type="entry name" value="LuxS/MPP-like metallohydrolase"/>
    <property type="match status" value="4"/>
</dbReference>
<dbReference type="InterPro" id="IPR054734">
    <property type="entry name" value="PqqF-like_C_4"/>
</dbReference>
<dbReference type="Pfam" id="PF16187">
    <property type="entry name" value="Peptidase_M16_M"/>
    <property type="match status" value="1"/>
</dbReference>
<evidence type="ECO:0000313" key="13">
    <source>
        <dbReference type="EMBL" id="PNR61758.1"/>
    </source>
</evidence>
<name>A0A2K1L6U5_PHYPA</name>
<dbReference type="EMBL" id="ABEU02000001">
    <property type="protein sequence ID" value="PNR61758.1"/>
    <property type="molecule type" value="Genomic_DNA"/>
</dbReference>
<keyword evidence="5" id="KW-0378">Hydrolase</keyword>
<keyword evidence="7" id="KW-0482">Metalloprotease</keyword>
<dbReference type="PANTHER" id="PTHR43690:SF18">
    <property type="entry name" value="INSULIN-DEGRADING ENZYME-RELATED"/>
    <property type="match status" value="1"/>
</dbReference>
<dbReference type="Proteomes" id="UP000006727">
    <property type="component" value="Chromosome 1"/>
</dbReference>
<keyword evidence="3" id="KW-0645">Protease</keyword>
<dbReference type="GO" id="GO:0046872">
    <property type="term" value="F:metal ion binding"/>
    <property type="evidence" value="ECO:0007669"/>
    <property type="project" value="UniProtKB-KW"/>
</dbReference>
<dbReference type="AlphaFoldDB" id="A0A2K1L6U5"/>
<dbReference type="Pfam" id="PF22456">
    <property type="entry name" value="PqqF-like_C_4"/>
    <property type="match status" value="1"/>
</dbReference>
<comment type="similarity">
    <text evidence="2 8">Belongs to the peptidase M16 family.</text>
</comment>
<evidence type="ECO:0000256" key="1">
    <source>
        <dbReference type="ARBA" id="ARBA00001947"/>
    </source>
</evidence>
<proteinExistence type="inferred from homology"/>
<evidence type="ECO:0000256" key="3">
    <source>
        <dbReference type="ARBA" id="ARBA00022670"/>
    </source>
</evidence>
<dbReference type="InterPro" id="IPR050626">
    <property type="entry name" value="Peptidase_M16"/>
</dbReference>
<dbReference type="InterPro" id="IPR011765">
    <property type="entry name" value="Pept_M16_N"/>
</dbReference>
<evidence type="ECO:0000256" key="6">
    <source>
        <dbReference type="ARBA" id="ARBA00022833"/>
    </source>
</evidence>
<evidence type="ECO:0000259" key="9">
    <source>
        <dbReference type="Pfam" id="PF00675"/>
    </source>
</evidence>
<dbReference type="InterPro" id="IPR007863">
    <property type="entry name" value="Peptidase_M16_C"/>
</dbReference>
<dbReference type="PANTHER" id="PTHR43690">
    <property type="entry name" value="NARDILYSIN"/>
    <property type="match status" value="1"/>
</dbReference>
<keyword evidence="4" id="KW-0479">Metal-binding</keyword>
<feature type="domain" description="Peptidase M16 C-terminal" evidence="10">
    <location>
        <begin position="149"/>
        <end position="327"/>
    </location>
</feature>
<dbReference type="STRING" id="3218.A0A2K1L6U5"/>
<evidence type="ECO:0000259" key="11">
    <source>
        <dbReference type="Pfam" id="PF16187"/>
    </source>
</evidence>
<dbReference type="FunFam" id="3.30.830.10:FF:000012">
    <property type="entry name" value="Protease 3"/>
    <property type="match status" value="1"/>
</dbReference>
<dbReference type="GO" id="GO:0005737">
    <property type="term" value="C:cytoplasm"/>
    <property type="evidence" value="ECO:0007669"/>
    <property type="project" value="UniProtKB-ARBA"/>
</dbReference>
<feature type="domain" description="Peptidase M16 middle/third" evidence="11">
    <location>
        <begin position="338"/>
        <end position="618"/>
    </location>
</feature>
<dbReference type="InterPro" id="IPR001431">
    <property type="entry name" value="Pept_M16_Zn_BS"/>
</dbReference>
<dbReference type="InterPro" id="IPR032632">
    <property type="entry name" value="Peptidase_M16_M"/>
</dbReference>
<evidence type="ECO:0000256" key="7">
    <source>
        <dbReference type="ARBA" id="ARBA00023049"/>
    </source>
</evidence>
<gene>
    <name evidence="14" type="primary">LOC112279591</name>
    <name evidence="13" type="ORF">PHYPA_000181</name>
</gene>
<dbReference type="FunFam" id="3.30.830.10:FF:000005">
    <property type="entry name" value="nardilysin isoform X1"/>
    <property type="match status" value="1"/>
</dbReference>
<keyword evidence="15" id="KW-1185">Reference proteome</keyword>
<evidence type="ECO:0000256" key="4">
    <source>
        <dbReference type="ARBA" id="ARBA00022723"/>
    </source>
</evidence>
<evidence type="ECO:0000259" key="10">
    <source>
        <dbReference type="Pfam" id="PF05193"/>
    </source>
</evidence>
<reference evidence="13 15" key="1">
    <citation type="journal article" date="2008" name="Science">
        <title>The Physcomitrella genome reveals evolutionary insights into the conquest of land by plants.</title>
        <authorList>
            <person name="Rensing S."/>
            <person name="Lang D."/>
            <person name="Zimmer A."/>
            <person name="Terry A."/>
            <person name="Salamov A."/>
            <person name="Shapiro H."/>
            <person name="Nishiyama T."/>
            <person name="Perroud P.-F."/>
            <person name="Lindquist E."/>
            <person name="Kamisugi Y."/>
            <person name="Tanahashi T."/>
            <person name="Sakakibara K."/>
            <person name="Fujita T."/>
            <person name="Oishi K."/>
            <person name="Shin-I T."/>
            <person name="Kuroki Y."/>
            <person name="Toyoda A."/>
            <person name="Suzuki Y."/>
            <person name="Hashimoto A."/>
            <person name="Yamaguchi K."/>
            <person name="Sugano A."/>
            <person name="Kohara Y."/>
            <person name="Fujiyama A."/>
            <person name="Anterola A."/>
            <person name="Aoki S."/>
            <person name="Ashton N."/>
            <person name="Barbazuk W.B."/>
            <person name="Barker E."/>
            <person name="Bennetzen J."/>
            <person name="Bezanilla M."/>
            <person name="Blankenship R."/>
            <person name="Cho S.H."/>
            <person name="Dutcher S."/>
            <person name="Estelle M."/>
            <person name="Fawcett J.A."/>
            <person name="Gundlach H."/>
            <person name="Hanada K."/>
            <person name="Heyl A."/>
            <person name="Hicks K.A."/>
            <person name="Hugh J."/>
            <person name="Lohr M."/>
            <person name="Mayer K."/>
            <person name="Melkozernov A."/>
            <person name="Murata T."/>
            <person name="Nelson D."/>
            <person name="Pils B."/>
            <person name="Prigge M."/>
            <person name="Reiss B."/>
            <person name="Renner T."/>
            <person name="Rombauts S."/>
            <person name="Rushton P."/>
            <person name="Sanderfoot A."/>
            <person name="Schween G."/>
            <person name="Shiu S.-H."/>
            <person name="Stueber K."/>
            <person name="Theodoulou F.L."/>
            <person name="Tu H."/>
            <person name="Van de Peer Y."/>
            <person name="Verrier P.J."/>
            <person name="Waters E."/>
            <person name="Wood A."/>
            <person name="Yang L."/>
            <person name="Cove D."/>
            <person name="Cuming A."/>
            <person name="Hasebe M."/>
            <person name="Lucas S."/>
            <person name="Mishler D.B."/>
            <person name="Reski R."/>
            <person name="Grigoriev I."/>
            <person name="Quatrano R.S."/>
            <person name="Boore J.L."/>
        </authorList>
    </citation>
    <scope>NUCLEOTIDE SEQUENCE [LARGE SCALE GENOMIC DNA]</scope>
    <source>
        <strain evidence="14 15">cv. Gransden 2004</strain>
    </source>
</reference>
<dbReference type="PROSITE" id="PS00143">
    <property type="entry name" value="INSULINASE"/>
    <property type="match status" value="1"/>
</dbReference>
<protein>
    <submittedName>
        <fullName evidence="13 14">Uncharacterized protein</fullName>
    </submittedName>
</protein>
<feature type="domain" description="Peptidase M16 N-terminal" evidence="9">
    <location>
        <begin position="1"/>
        <end position="102"/>
    </location>
</feature>
<dbReference type="GO" id="GO:0006508">
    <property type="term" value="P:proteolysis"/>
    <property type="evidence" value="ECO:0007669"/>
    <property type="project" value="UniProtKB-KW"/>
</dbReference>
<evidence type="ECO:0000256" key="8">
    <source>
        <dbReference type="RuleBase" id="RU004447"/>
    </source>
</evidence>
<dbReference type="GO" id="GO:0004222">
    <property type="term" value="F:metalloendopeptidase activity"/>
    <property type="evidence" value="ECO:0007669"/>
    <property type="project" value="InterPro"/>
</dbReference>
<sequence length="925" mass="106130">MCVGVGSMADPPEAQGLAHYLEHMLFMGSTKFPDENEYDKFLSQHGGNSNAYTDQEFTCFYFDVRNRNLRDALDRFAQFFLSPLVKVDAMDREIQAIESEFVQAAGNDMNRLCQVQCYTALPSHPFHRFSWGNKKSLHDDPVNKGIDMRAKLLQLYHEDYRAGRMKLVILGGDSLDTLQNWVVSLFGQIKEGGDGRLIIHGERRIWEPNRMYRVAAGTEQNLVALNFPLPCLETAYLTKPHDYFGHIIGHEGQGSLLALLRRKGWARSMTAGCGDNGLETNQMLFLFTIRITLTNHGVEHVMEVIGLLFQYLKMLRSLGPQEWIFQEQNAVSKLNFEHFEDPAQDDYVASLATNMFLYTKAHVLYGDYAHDIWDPAMITELLAQLIPVNMRADLLLHRFDKTSSDVQMEPWFETAFTVETIPTALLKLWADPPCVDSSLRLQEPNMFIPHDITIVPSKEDGSKNPSCLLDSAALKVWHRCNPILNTPRVNACFSIMFWPPTKKIIDAVLAELYLIRLSNQLNETLYLADVAKLETSLSLSGYRIELKIFGFSEKLPVLAQKIASQMQNLASTELEFKSSVEVLAEEYKRANEKPIDHAAYLLTQALSKRFWDVDHRYNCLQILAFQDFTKFVANLFCKTYIECFVDGNATKKQALALAKIFKEALVSCPFPLQERPTNCVVRLPTGTSMLYMEKVKCEFEKNSVVHSYFQLGQDRGKDSMRLRSLMTLFIDIISEPFFNQLRTKEQIGYVVDLADEDLHGVLGISFMVQSAKYSPAYIESRINAFIKTIPKMLKDMKDTEFQSHKESLIAEKQGYPSTLIDESNDFWEQIWTHRHLFDTNKHVVRELIEVSKNEMINWCRRLLGARSRLRRHLCIYVVGVNAQEGDVDDPVCKTSSGDQNEPRRTVLIDNLDEFQRNLEIYPVRF</sequence>
<dbReference type="Gramene" id="Pp3c1_4220V3.1">
    <property type="protein sequence ID" value="Pp3c1_4220V3.1"/>
    <property type="gene ID" value="Pp3c1_4220"/>
</dbReference>
<dbReference type="Pfam" id="PF00675">
    <property type="entry name" value="Peptidase_M16"/>
    <property type="match status" value="1"/>
</dbReference>
<evidence type="ECO:0000256" key="2">
    <source>
        <dbReference type="ARBA" id="ARBA00007261"/>
    </source>
</evidence>
<reference evidence="13 15" key="2">
    <citation type="journal article" date="2018" name="Plant J.">
        <title>The Physcomitrella patens chromosome-scale assembly reveals moss genome structure and evolution.</title>
        <authorList>
            <person name="Lang D."/>
            <person name="Ullrich K.K."/>
            <person name="Murat F."/>
            <person name="Fuchs J."/>
            <person name="Jenkins J."/>
            <person name="Haas F.B."/>
            <person name="Piednoel M."/>
            <person name="Gundlach H."/>
            <person name="Van Bel M."/>
            <person name="Meyberg R."/>
            <person name="Vives C."/>
            <person name="Morata J."/>
            <person name="Symeonidi A."/>
            <person name="Hiss M."/>
            <person name="Muchero W."/>
            <person name="Kamisugi Y."/>
            <person name="Saleh O."/>
            <person name="Blanc G."/>
            <person name="Decker E.L."/>
            <person name="van Gessel N."/>
            <person name="Grimwood J."/>
            <person name="Hayes R.D."/>
            <person name="Graham S.W."/>
            <person name="Gunter L.E."/>
            <person name="McDaniel S.F."/>
            <person name="Hoernstein S.N.W."/>
            <person name="Larsson A."/>
            <person name="Li F.W."/>
            <person name="Perroud P.F."/>
            <person name="Phillips J."/>
            <person name="Ranjan P."/>
            <person name="Rokshar D.S."/>
            <person name="Rothfels C.J."/>
            <person name="Schneider L."/>
            <person name="Shu S."/>
            <person name="Stevenson D.W."/>
            <person name="Thummler F."/>
            <person name="Tillich M."/>
            <person name="Villarreal Aguilar J.C."/>
            <person name="Widiez T."/>
            <person name="Wong G.K."/>
            <person name="Wymore A."/>
            <person name="Zhang Y."/>
            <person name="Zimmer A.D."/>
            <person name="Quatrano R.S."/>
            <person name="Mayer K.F.X."/>
            <person name="Goodstein D."/>
            <person name="Casacuberta J.M."/>
            <person name="Vandepoele K."/>
            <person name="Reski R."/>
            <person name="Cuming A.C."/>
            <person name="Tuskan G.A."/>
            <person name="Maumus F."/>
            <person name="Salse J."/>
            <person name="Schmutz J."/>
            <person name="Rensing S.A."/>
        </authorList>
    </citation>
    <scope>NUCLEOTIDE SEQUENCE [LARGE SCALE GENOMIC DNA]</scope>
    <source>
        <strain evidence="14 15">cv. Gransden 2004</strain>
    </source>
</reference>
<organism evidence="13">
    <name type="scientific">Physcomitrium patens</name>
    <name type="common">Spreading-leaved earth moss</name>
    <name type="synonym">Physcomitrella patens</name>
    <dbReference type="NCBI Taxonomy" id="3218"/>
    <lineage>
        <taxon>Eukaryota</taxon>
        <taxon>Viridiplantae</taxon>
        <taxon>Streptophyta</taxon>
        <taxon>Embryophyta</taxon>
        <taxon>Bryophyta</taxon>
        <taxon>Bryophytina</taxon>
        <taxon>Bryopsida</taxon>
        <taxon>Funariidae</taxon>
        <taxon>Funariales</taxon>
        <taxon>Funariaceae</taxon>
        <taxon>Physcomitrium</taxon>
    </lineage>
</organism>
<evidence type="ECO:0000313" key="14">
    <source>
        <dbReference type="EnsemblPlants" id="Pp3c1_4220V3.1"/>
    </source>
</evidence>
<evidence type="ECO:0000259" key="12">
    <source>
        <dbReference type="Pfam" id="PF22456"/>
    </source>
</evidence>
<dbReference type="EnsemblPlants" id="Pp3c1_4220V3.1">
    <property type="protein sequence ID" value="Pp3c1_4220V3.1"/>
    <property type="gene ID" value="Pp3c1_4220"/>
</dbReference>
<keyword evidence="6" id="KW-0862">Zinc</keyword>
<accession>A0A2K1L6U5</accession>
<comment type="cofactor">
    <cofactor evidence="1">
        <name>Zn(2+)</name>
        <dbReference type="ChEBI" id="CHEBI:29105"/>
    </cofactor>
</comment>
<evidence type="ECO:0000313" key="15">
    <source>
        <dbReference type="Proteomes" id="UP000006727"/>
    </source>
</evidence>
<dbReference type="Gene3D" id="3.30.830.10">
    <property type="entry name" value="Metalloenzyme, LuxS/M16 peptidase-like"/>
    <property type="match status" value="4"/>
</dbReference>
<evidence type="ECO:0000256" key="5">
    <source>
        <dbReference type="ARBA" id="ARBA00022801"/>
    </source>
</evidence>
<dbReference type="PaxDb" id="3218-PP1S45_81V6.1"/>
<dbReference type="InterPro" id="IPR011249">
    <property type="entry name" value="Metalloenz_LuxS/M16"/>
</dbReference>
<dbReference type="Pfam" id="PF05193">
    <property type="entry name" value="Peptidase_M16_C"/>
    <property type="match status" value="1"/>
</dbReference>